<gene>
    <name evidence="4" type="ORF">BGX16_0626</name>
</gene>
<dbReference type="EMBL" id="PGEX01000001">
    <property type="protein sequence ID" value="PJJ40689.1"/>
    <property type="molecule type" value="Genomic_DNA"/>
</dbReference>
<dbReference type="PANTHER" id="PTHR11851">
    <property type="entry name" value="METALLOPROTEASE"/>
    <property type="match status" value="1"/>
</dbReference>
<feature type="domain" description="Peptidase M16 N-terminal" evidence="2">
    <location>
        <begin position="17"/>
        <end position="163"/>
    </location>
</feature>
<dbReference type="SUPFAM" id="SSF63411">
    <property type="entry name" value="LuxS/MPP-like metallohydrolase"/>
    <property type="match status" value="2"/>
</dbReference>
<organism evidence="4 5">
    <name type="scientific">Hallerella succinigenes</name>
    <dbReference type="NCBI Taxonomy" id="1896222"/>
    <lineage>
        <taxon>Bacteria</taxon>
        <taxon>Pseudomonadati</taxon>
        <taxon>Fibrobacterota</taxon>
        <taxon>Fibrobacteria</taxon>
        <taxon>Fibrobacterales</taxon>
        <taxon>Fibrobacteraceae</taxon>
        <taxon>Hallerella</taxon>
    </lineage>
</organism>
<evidence type="ECO:0000259" key="3">
    <source>
        <dbReference type="Pfam" id="PF05193"/>
    </source>
</evidence>
<dbReference type="RefSeq" id="WP_100424745.1">
    <property type="nucleotide sequence ID" value="NZ_PGEX01000001.1"/>
</dbReference>
<name>A0A2M9A4S0_9BACT</name>
<dbReference type="GO" id="GO:0046872">
    <property type="term" value="F:metal ion binding"/>
    <property type="evidence" value="ECO:0007669"/>
    <property type="project" value="InterPro"/>
</dbReference>
<evidence type="ECO:0000313" key="4">
    <source>
        <dbReference type="EMBL" id="PJJ40689.1"/>
    </source>
</evidence>
<dbReference type="Gene3D" id="3.30.830.10">
    <property type="entry name" value="Metalloenzyme, LuxS/M16 peptidase-like"/>
    <property type="match status" value="2"/>
</dbReference>
<evidence type="ECO:0000256" key="1">
    <source>
        <dbReference type="ARBA" id="ARBA00007261"/>
    </source>
</evidence>
<dbReference type="OrthoDB" id="9811314at2"/>
<sequence>MLRQKILRTELDNGITVLTDYMPGAYSANVGAWIPRGSRHETAETNGLAHFYEHLVFKGTEKRSAFEIAHTIEDRGGNLEAYTTRQETGFYAQVVREDVPLALDVISDMLMHPRFDSKEIEKERKVIIEEVHSYDDIAEECVGDLFNAIHYKGCGLEFPIAGTVKTVKGLTRTDLLEYERQVLEDLPLTVCAAGKVDHEKFVELVQQYFEAKKSAKKPFANPYKANALQKTKTKKELSQSNLFWGTSFDFADGNMDFLRALGLFNVAFGADMGSRLFQKVREERGLAYSVYSITDVFKDTLGWGVSLATAPHKMNVALSIAQKEFQNFLQNGFEKGELERTKMNVIGGLRIAADSCEKRLMRLADQSLHLGTVYSMVETEAQVKAFSEERVVELLREAFKDAPFATAIVKPAKK</sequence>
<proteinExistence type="inferred from homology"/>
<accession>A0A2M9A4S0</accession>
<comment type="caution">
    <text evidence="4">The sequence shown here is derived from an EMBL/GenBank/DDBJ whole genome shotgun (WGS) entry which is preliminary data.</text>
</comment>
<dbReference type="InterPro" id="IPR011249">
    <property type="entry name" value="Metalloenz_LuxS/M16"/>
</dbReference>
<dbReference type="InterPro" id="IPR011765">
    <property type="entry name" value="Pept_M16_N"/>
</dbReference>
<keyword evidence="5" id="KW-1185">Reference proteome</keyword>
<evidence type="ECO:0000259" key="2">
    <source>
        <dbReference type="Pfam" id="PF00675"/>
    </source>
</evidence>
<dbReference type="Pfam" id="PF05193">
    <property type="entry name" value="Peptidase_M16_C"/>
    <property type="match status" value="1"/>
</dbReference>
<protein>
    <submittedName>
        <fullName evidence="4">Putative Zn-dependent peptidase</fullName>
    </submittedName>
</protein>
<reference evidence="4 5" key="1">
    <citation type="submission" date="2017-11" db="EMBL/GenBank/DDBJ databases">
        <title>Animal gut microbial communities from fecal samples from Wisconsin, USA.</title>
        <authorList>
            <person name="Neumann A."/>
        </authorList>
    </citation>
    <scope>NUCLEOTIDE SEQUENCE [LARGE SCALE GENOMIC DNA]</scope>
    <source>
        <strain evidence="4 5">UWS3</strain>
    </source>
</reference>
<dbReference type="Pfam" id="PF00675">
    <property type="entry name" value="Peptidase_M16"/>
    <property type="match status" value="1"/>
</dbReference>
<evidence type="ECO:0000313" key="5">
    <source>
        <dbReference type="Proteomes" id="UP000231134"/>
    </source>
</evidence>
<dbReference type="AlphaFoldDB" id="A0A2M9A4S0"/>
<dbReference type="Proteomes" id="UP000231134">
    <property type="component" value="Unassembled WGS sequence"/>
</dbReference>
<dbReference type="InterPro" id="IPR007863">
    <property type="entry name" value="Peptidase_M16_C"/>
</dbReference>
<feature type="domain" description="Peptidase M16 C-terminal" evidence="3">
    <location>
        <begin position="170"/>
        <end position="344"/>
    </location>
</feature>
<dbReference type="PANTHER" id="PTHR11851:SF49">
    <property type="entry name" value="MITOCHONDRIAL-PROCESSING PEPTIDASE SUBUNIT ALPHA"/>
    <property type="match status" value="1"/>
</dbReference>
<comment type="similarity">
    <text evidence="1">Belongs to the peptidase M16 family.</text>
</comment>
<dbReference type="InterPro" id="IPR050361">
    <property type="entry name" value="MPP/UQCRC_Complex"/>
</dbReference>